<dbReference type="GO" id="GO:0006355">
    <property type="term" value="P:regulation of DNA-templated transcription"/>
    <property type="evidence" value="ECO:0007669"/>
    <property type="project" value="InterPro"/>
</dbReference>
<accession>M8ATJ9</accession>
<organism evidence="2">
    <name type="scientific">Triticum urartu</name>
    <name type="common">Red wild einkorn</name>
    <name type="synonym">Crithodium urartu</name>
    <dbReference type="NCBI Taxonomy" id="4572"/>
    <lineage>
        <taxon>Eukaryota</taxon>
        <taxon>Viridiplantae</taxon>
        <taxon>Streptophyta</taxon>
        <taxon>Embryophyta</taxon>
        <taxon>Tracheophyta</taxon>
        <taxon>Spermatophyta</taxon>
        <taxon>Magnoliopsida</taxon>
        <taxon>Liliopsida</taxon>
        <taxon>Poales</taxon>
        <taxon>Poaceae</taxon>
        <taxon>BOP clade</taxon>
        <taxon>Pooideae</taxon>
        <taxon>Triticodae</taxon>
        <taxon>Triticeae</taxon>
        <taxon>Triticinae</taxon>
        <taxon>Triticum</taxon>
    </lineage>
</organism>
<evidence type="ECO:0000259" key="1">
    <source>
        <dbReference type="Pfam" id="PF13912"/>
    </source>
</evidence>
<dbReference type="AlphaFoldDB" id="M8ATJ9"/>
<gene>
    <name evidence="2" type="ORF">TRIUR3_25120</name>
</gene>
<name>M8ATJ9_TRIUA</name>
<dbReference type="Pfam" id="PF13912">
    <property type="entry name" value="zf-C2H2_6"/>
    <property type="match status" value="1"/>
</dbReference>
<dbReference type="PANTHER" id="PTHR46326:SF11">
    <property type="entry name" value="OS07G0598800 PROTEIN"/>
    <property type="match status" value="1"/>
</dbReference>
<feature type="domain" description="C2H2-type" evidence="1">
    <location>
        <begin position="16"/>
        <end position="30"/>
    </location>
</feature>
<sequence>MAGKDVNPNTFVAAQVFGSGQALGGHKRSHIIADAAFSSDGELYGSASVSVNEEQEQGYPVAAAGALDLNFPPAPSEEA</sequence>
<dbReference type="EMBL" id="KD057169">
    <property type="protein sequence ID" value="EMS64354.1"/>
    <property type="molecule type" value="Genomic_DNA"/>
</dbReference>
<protein>
    <recommendedName>
        <fullName evidence="1">C2H2-type domain-containing protein</fullName>
    </recommendedName>
</protein>
<dbReference type="STRING" id="4572.M8ATJ9"/>
<dbReference type="InterPro" id="IPR044303">
    <property type="entry name" value="ZAT1/4/9"/>
</dbReference>
<dbReference type="InterPro" id="IPR013087">
    <property type="entry name" value="Znf_C2H2_type"/>
</dbReference>
<proteinExistence type="predicted"/>
<dbReference type="PANTHER" id="PTHR46326">
    <property type="entry name" value="ZINC FINGER PROTEIN ZAT1-RELATED"/>
    <property type="match status" value="1"/>
</dbReference>
<evidence type="ECO:0000313" key="2">
    <source>
        <dbReference type="EMBL" id="EMS64354.1"/>
    </source>
</evidence>
<reference evidence="2" key="1">
    <citation type="journal article" date="2013" name="Nature">
        <title>Draft genome of the wheat A-genome progenitor Triticum urartu.</title>
        <authorList>
            <person name="Ling H.Q."/>
            <person name="Zhao S."/>
            <person name="Liu D."/>
            <person name="Wang J."/>
            <person name="Sun H."/>
            <person name="Zhang C."/>
            <person name="Fan H."/>
            <person name="Li D."/>
            <person name="Dong L."/>
            <person name="Tao Y."/>
            <person name="Gao C."/>
            <person name="Wu H."/>
            <person name="Li Y."/>
            <person name="Cui Y."/>
            <person name="Guo X."/>
            <person name="Zheng S."/>
            <person name="Wang B."/>
            <person name="Yu K."/>
            <person name="Liang Q."/>
            <person name="Yang W."/>
            <person name="Lou X."/>
            <person name="Chen J."/>
            <person name="Feng M."/>
            <person name="Jian J."/>
            <person name="Zhang X."/>
            <person name="Luo G."/>
            <person name="Jiang Y."/>
            <person name="Liu J."/>
            <person name="Wang Z."/>
            <person name="Sha Y."/>
            <person name="Zhang B."/>
            <person name="Wu H."/>
            <person name="Tang D."/>
            <person name="Shen Q."/>
            <person name="Xue P."/>
            <person name="Zou S."/>
            <person name="Wang X."/>
            <person name="Liu X."/>
            <person name="Wang F."/>
            <person name="Yang Y."/>
            <person name="An X."/>
            <person name="Dong Z."/>
            <person name="Zhang K."/>
            <person name="Zhang X."/>
            <person name="Luo M.C."/>
            <person name="Dvorak J."/>
            <person name="Tong Y."/>
            <person name="Wang J."/>
            <person name="Yang H."/>
            <person name="Li Z."/>
            <person name="Wang D."/>
            <person name="Zhang A."/>
            <person name="Wang J."/>
        </authorList>
    </citation>
    <scope>NUCLEOTIDE SEQUENCE</scope>
</reference>